<name>A0ABW8TCB3_9CLOT</name>
<dbReference type="RefSeq" id="WP_406786656.1">
    <property type="nucleotide sequence ID" value="NZ_JBJIAA010000004.1"/>
</dbReference>
<feature type="transmembrane region" description="Helical" evidence="1">
    <location>
        <begin position="38"/>
        <end position="60"/>
    </location>
</feature>
<proteinExistence type="predicted"/>
<keyword evidence="1" id="KW-0812">Transmembrane</keyword>
<protein>
    <recommendedName>
        <fullName evidence="4">DUF304 domain-containing protein</fullName>
    </recommendedName>
</protein>
<gene>
    <name evidence="2" type="ORF">ACJDT4_06110</name>
</gene>
<evidence type="ECO:0000256" key="1">
    <source>
        <dbReference type="SAM" id="Phobius"/>
    </source>
</evidence>
<evidence type="ECO:0008006" key="4">
    <source>
        <dbReference type="Google" id="ProtNLM"/>
    </source>
</evidence>
<evidence type="ECO:0000313" key="3">
    <source>
        <dbReference type="Proteomes" id="UP001623592"/>
    </source>
</evidence>
<accession>A0ABW8TCB3</accession>
<comment type="caution">
    <text evidence="2">The sequence shown here is derived from an EMBL/GenBank/DDBJ whole genome shotgun (WGS) entry which is preliminary data.</text>
</comment>
<keyword evidence="1" id="KW-1133">Transmembrane helix</keyword>
<dbReference type="EMBL" id="JBJIAA010000004">
    <property type="protein sequence ID" value="MFL0249991.1"/>
    <property type="molecule type" value="Genomic_DNA"/>
</dbReference>
<sequence>MENNIKTFTSKNSYKSLVADAGLVLLTVLANLKDKFSMLGIIFMAVVVIYVIFDITCTIYRYKMTKHKKIPDLAIDSEKVIIYSGFPVKKTEIKFSEMESIFVPKWDRLIEIKLKNKTKANINLATYSHEDATEIKNIFNEIQARVILKDFGKKDKPKTYHNVNGKCYTK</sequence>
<reference evidence="2 3" key="1">
    <citation type="submission" date="2024-11" db="EMBL/GenBank/DDBJ databases">
        <authorList>
            <person name="Heng Y.C."/>
            <person name="Lim A.C.H."/>
            <person name="Lee J.K.Y."/>
            <person name="Kittelmann S."/>
        </authorList>
    </citation>
    <scope>NUCLEOTIDE SEQUENCE [LARGE SCALE GENOMIC DNA]</scope>
    <source>
        <strain evidence="2 3">WILCCON 0114</strain>
    </source>
</reference>
<organism evidence="2 3">
    <name type="scientific">Clostridium neuense</name>
    <dbReference type="NCBI Taxonomy" id="1728934"/>
    <lineage>
        <taxon>Bacteria</taxon>
        <taxon>Bacillati</taxon>
        <taxon>Bacillota</taxon>
        <taxon>Clostridia</taxon>
        <taxon>Eubacteriales</taxon>
        <taxon>Clostridiaceae</taxon>
        <taxon>Clostridium</taxon>
    </lineage>
</organism>
<keyword evidence="1" id="KW-0472">Membrane</keyword>
<dbReference type="Proteomes" id="UP001623592">
    <property type="component" value="Unassembled WGS sequence"/>
</dbReference>
<evidence type="ECO:0000313" key="2">
    <source>
        <dbReference type="EMBL" id="MFL0249991.1"/>
    </source>
</evidence>
<feature type="transmembrane region" description="Helical" evidence="1">
    <location>
        <begin position="12"/>
        <end position="32"/>
    </location>
</feature>
<keyword evidence="3" id="KW-1185">Reference proteome</keyword>